<evidence type="ECO:0000256" key="4">
    <source>
        <dbReference type="SAM" id="Phobius"/>
    </source>
</evidence>
<protein>
    <recommendedName>
        <fullName evidence="7">TIR domain-containing protein</fullName>
    </recommendedName>
</protein>
<feature type="repeat" description="TPR" evidence="3">
    <location>
        <begin position="316"/>
        <end position="349"/>
    </location>
</feature>
<organism evidence="5 6">
    <name type="scientific">Dulcicalothrix desertica PCC 7102</name>
    <dbReference type="NCBI Taxonomy" id="232991"/>
    <lineage>
        <taxon>Bacteria</taxon>
        <taxon>Bacillati</taxon>
        <taxon>Cyanobacteriota</taxon>
        <taxon>Cyanophyceae</taxon>
        <taxon>Nostocales</taxon>
        <taxon>Calotrichaceae</taxon>
        <taxon>Dulcicalothrix</taxon>
    </lineage>
</organism>
<dbReference type="Pfam" id="PF13414">
    <property type="entry name" value="TPR_11"/>
    <property type="match status" value="1"/>
</dbReference>
<keyword evidence="2 3" id="KW-0802">TPR repeat</keyword>
<dbReference type="PROSITE" id="PS50005">
    <property type="entry name" value="TPR"/>
    <property type="match status" value="2"/>
</dbReference>
<dbReference type="OrthoDB" id="1426235at2"/>
<dbReference type="PANTHER" id="PTHR44858:SF1">
    <property type="entry name" value="UDP-N-ACETYLGLUCOSAMINE--PEPTIDE N-ACETYLGLUCOSAMINYLTRANSFERASE SPINDLY-RELATED"/>
    <property type="match status" value="1"/>
</dbReference>
<dbReference type="GO" id="GO:0009279">
    <property type="term" value="C:cell outer membrane"/>
    <property type="evidence" value="ECO:0007669"/>
    <property type="project" value="TreeGrafter"/>
</dbReference>
<accession>A0A3S1B5S5</accession>
<dbReference type="AlphaFoldDB" id="A0A3S1B5S5"/>
<evidence type="ECO:0000313" key="5">
    <source>
        <dbReference type="EMBL" id="RUT05463.1"/>
    </source>
</evidence>
<feature type="repeat" description="TPR" evidence="3">
    <location>
        <begin position="350"/>
        <end position="383"/>
    </location>
</feature>
<evidence type="ECO:0000256" key="2">
    <source>
        <dbReference type="ARBA" id="ARBA00022803"/>
    </source>
</evidence>
<gene>
    <name evidence="5" type="ORF">DSM106972_034700</name>
</gene>
<dbReference type="InterPro" id="IPR050498">
    <property type="entry name" value="Ycf3"/>
</dbReference>
<dbReference type="GO" id="GO:0046813">
    <property type="term" value="P:receptor-mediated virion attachment to host cell"/>
    <property type="evidence" value="ECO:0007669"/>
    <property type="project" value="TreeGrafter"/>
</dbReference>
<dbReference type="Proteomes" id="UP000271624">
    <property type="component" value="Unassembled WGS sequence"/>
</dbReference>
<dbReference type="Gene3D" id="1.25.40.10">
    <property type="entry name" value="Tetratricopeptide repeat domain"/>
    <property type="match status" value="1"/>
</dbReference>
<evidence type="ECO:0000313" key="6">
    <source>
        <dbReference type="Proteomes" id="UP000271624"/>
    </source>
</evidence>
<reference evidence="5" key="2">
    <citation type="journal article" date="2019" name="Genome Biol. Evol.">
        <title>Day and night: Metabolic profiles and evolutionary relationships of six axenic non-marine cyanobacteria.</title>
        <authorList>
            <person name="Will S.E."/>
            <person name="Henke P."/>
            <person name="Boedeker C."/>
            <person name="Huang S."/>
            <person name="Brinkmann H."/>
            <person name="Rohde M."/>
            <person name="Jarek M."/>
            <person name="Friedl T."/>
            <person name="Seufert S."/>
            <person name="Schumacher M."/>
            <person name="Overmann J."/>
            <person name="Neumann-Schaal M."/>
            <person name="Petersen J."/>
        </authorList>
    </citation>
    <scope>NUCLEOTIDE SEQUENCE [LARGE SCALE GENOMIC DNA]</scope>
    <source>
        <strain evidence="5">PCC 7102</strain>
    </source>
</reference>
<keyword evidence="4" id="KW-0812">Transmembrane</keyword>
<comment type="caution">
    <text evidence="5">The sequence shown here is derived from an EMBL/GenBank/DDBJ whole genome shotgun (WGS) entry which is preliminary data.</text>
</comment>
<feature type="transmembrane region" description="Helical" evidence="4">
    <location>
        <begin position="292"/>
        <end position="310"/>
    </location>
</feature>
<keyword evidence="1" id="KW-0677">Repeat</keyword>
<dbReference type="InterPro" id="IPR011990">
    <property type="entry name" value="TPR-like_helical_dom_sf"/>
</dbReference>
<keyword evidence="6" id="KW-1185">Reference proteome</keyword>
<dbReference type="SUPFAM" id="SSF48452">
    <property type="entry name" value="TPR-like"/>
    <property type="match status" value="1"/>
</dbReference>
<keyword evidence="4" id="KW-0472">Membrane</keyword>
<sequence>MFLLPESAKPIKIFFAYSPSYQDEQLRIVLEKHLMRLEELDVVMVWYQHHSENTYEDYENSYHLQTADVIVLLISSDFLGLIQNRIDWNSEIAKLQEKHFLGEVVAIPILLYQVQGWQKLLGNIAPLPKNGMPVKSWQNPDAALADISQGIEATVVEIKKYQQRLQEYRYSYGAAIVQEYPLRAKALNNLNDIKNYLGIKNQDADLVQQEVTAQAQREYKQKLIQYKKELDYFKRSKKGITEQDRQKLQSLQKFLCLQPDDIALFEQKTLTAKTSKILAALTRNSKYVNQTALIWILVFTAATVVIFIRASNAKSYERLLTQAQTKFEQGAYQDSVKIYTSAIKLDPQNIDAYIERGNAHSYLKNYQAAIADYTKAIGISSKSAVAHINRAVVNCTLGNKQNAIQDYQRAVDIYTQLGKKNESNQAVERLNNLQTCLPK</sequence>
<dbReference type="SMART" id="SM00028">
    <property type="entry name" value="TPR"/>
    <property type="match status" value="3"/>
</dbReference>
<evidence type="ECO:0008006" key="7">
    <source>
        <dbReference type="Google" id="ProtNLM"/>
    </source>
</evidence>
<dbReference type="PANTHER" id="PTHR44858">
    <property type="entry name" value="TETRATRICOPEPTIDE REPEAT PROTEIN 6"/>
    <property type="match status" value="1"/>
</dbReference>
<dbReference type="EMBL" id="RSCL01000008">
    <property type="protein sequence ID" value="RUT05463.1"/>
    <property type="molecule type" value="Genomic_DNA"/>
</dbReference>
<evidence type="ECO:0000256" key="3">
    <source>
        <dbReference type="PROSITE-ProRule" id="PRU00339"/>
    </source>
</evidence>
<proteinExistence type="predicted"/>
<dbReference type="RefSeq" id="WP_127081951.1">
    <property type="nucleotide sequence ID" value="NZ_RSCL01000008.1"/>
</dbReference>
<dbReference type="InterPro" id="IPR019734">
    <property type="entry name" value="TPR_rpt"/>
</dbReference>
<reference evidence="5" key="1">
    <citation type="submission" date="2018-12" db="EMBL/GenBank/DDBJ databases">
        <authorList>
            <person name="Will S."/>
            <person name="Neumann-Schaal M."/>
            <person name="Henke P."/>
        </authorList>
    </citation>
    <scope>NUCLEOTIDE SEQUENCE</scope>
    <source>
        <strain evidence="5">PCC 7102</strain>
    </source>
</reference>
<evidence type="ECO:0000256" key="1">
    <source>
        <dbReference type="ARBA" id="ARBA00022737"/>
    </source>
</evidence>
<name>A0A3S1B5S5_9CYAN</name>
<keyword evidence="4" id="KW-1133">Transmembrane helix</keyword>